<dbReference type="EMBL" id="MUYA01000007">
    <property type="protein sequence ID" value="OOR99178.1"/>
    <property type="molecule type" value="Genomic_DNA"/>
</dbReference>
<evidence type="ECO:0000256" key="1">
    <source>
        <dbReference type="ARBA" id="ARBA00022679"/>
    </source>
</evidence>
<dbReference type="GO" id="GO:0016020">
    <property type="term" value="C:membrane"/>
    <property type="evidence" value="ECO:0007669"/>
    <property type="project" value="GOC"/>
</dbReference>
<evidence type="ECO:0000313" key="3">
    <source>
        <dbReference type="Proteomes" id="UP000190867"/>
    </source>
</evidence>
<dbReference type="STRING" id="734.B0187_05320"/>
<dbReference type="RefSeq" id="WP_078236826.1">
    <property type="nucleotide sequence ID" value="NZ_MUYA01000007.1"/>
</dbReference>
<gene>
    <name evidence="2" type="ORF">B0187_05320</name>
</gene>
<dbReference type="SUPFAM" id="SSF53448">
    <property type="entry name" value="Nucleotide-diphospho-sugar transferases"/>
    <property type="match status" value="1"/>
</dbReference>
<dbReference type="Gene3D" id="3.90.550.20">
    <property type="match status" value="1"/>
</dbReference>
<evidence type="ECO:0008006" key="4">
    <source>
        <dbReference type="Google" id="ProtNLM"/>
    </source>
</evidence>
<name>A0A1T0ASK5_9PAST</name>
<protein>
    <recommendedName>
        <fullName evidence="4">Glycosyltransferase</fullName>
    </recommendedName>
</protein>
<evidence type="ECO:0000313" key="2">
    <source>
        <dbReference type="EMBL" id="OOR99178.1"/>
    </source>
</evidence>
<dbReference type="GO" id="GO:0000030">
    <property type="term" value="F:mannosyltransferase activity"/>
    <property type="evidence" value="ECO:0007669"/>
    <property type="project" value="TreeGrafter"/>
</dbReference>
<comment type="caution">
    <text evidence="2">The sequence shown here is derived from an EMBL/GenBank/DDBJ whole genome shotgun (WGS) entry which is preliminary data.</text>
</comment>
<dbReference type="AlphaFoldDB" id="A0A1T0ASK5"/>
<dbReference type="PANTHER" id="PTHR32385:SF15">
    <property type="entry name" value="INOSITOL PHOSPHOCERAMIDE MANNOSYLTRANSFERASE 1"/>
    <property type="match status" value="1"/>
</dbReference>
<dbReference type="OrthoDB" id="9802987at2"/>
<reference evidence="2 3" key="1">
    <citation type="submission" date="2017-02" db="EMBL/GenBank/DDBJ databases">
        <title>Draft genome sequence of Haemophilus paracuniculus CCUG 43573 type strain.</title>
        <authorList>
            <person name="Engstrom-Jakobsson H."/>
            <person name="Salva-Serra F."/>
            <person name="Thorell K."/>
            <person name="Gonzales-Siles L."/>
            <person name="Karlsson R."/>
            <person name="Boulund F."/>
            <person name="Engstrand L."/>
            <person name="Kristiansson E."/>
            <person name="Moore E."/>
        </authorList>
    </citation>
    <scope>NUCLEOTIDE SEQUENCE [LARGE SCALE GENOMIC DNA]</scope>
    <source>
        <strain evidence="2 3">CCUG 43573</strain>
    </source>
</reference>
<sequence length="243" mass="27773">MHISQIFITDHHYEELPAYLKMATHSVKSQMPHDHYHCYSKEELRTWILQEYGNSMLKAFDKLIPYAYKADLARYLLLYRLGGWYFDITVRVLNGVGVDDEVDFITFVDLPQYSQVSFACNNAIIYSKANSPILESTIYEVYHNIKNEKYGKNCLAPTGPLCLGKNIAKHFEQLSVVTGSFVALTPEFNNKNRGFVLNDGSILALHKKGNQGGDLTKLGIEGTNNYGELYNQRKIYDPEIILD</sequence>
<dbReference type="InterPro" id="IPR029044">
    <property type="entry name" value="Nucleotide-diphossugar_trans"/>
</dbReference>
<dbReference type="Proteomes" id="UP000190867">
    <property type="component" value="Unassembled WGS sequence"/>
</dbReference>
<organism evidence="2 3">
    <name type="scientific">Haemophilus paracuniculus</name>
    <dbReference type="NCBI Taxonomy" id="734"/>
    <lineage>
        <taxon>Bacteria</taxon>
        <taxon>Pseudomonadati</taxon>
        <taxon>Pseudomonadota</taxon>
        <taxon>Gammaproteobacteria</taxon>
        <taxon>Pasteurellales</taxon>
        <taxon>Pasteurellaceae</taxon>
        <taxon>Haemophilus</taxon>
    </lineage>
</organism>
<dbReference type="GO" id="GO:0051999">
    <property type="term" value="P:mannosyl-inositol phosphorylceramide biosynthetic process"/>
    <property type="evidence" value="ECO:0007669"/>
    <property type="project" value="TreeGrafter"/>
</dbReference>
<accession>A0A1T0ASK5</accession>
<keyword evidence="3" id="KW-1185">Reference proteome</keyword>
<dbReference type="Pfam" id="PF04488">
    <property type="entry name" value="Gly_transf_sug"/>
    <property type="match status" value="1"/>
</dbReference>
<dbReference type="PANTHER" id="PTHR32385">
    <property type="entry name" value="MANNOSYL PHOSPHORYLINOSITOL CERAMIDE SYNTHASE"/>
    <property type="match status" value="1"/>
</dbReference>
<dbReference type="InterPro" id="IPR007577">
    <property type="entry name" value="GlycoTrfase_DXD_sugar-bd_CS"/>
</dbReference>
<proteinExistence type="predicted"/>
<dbReference type="InterPro" id="IPR051706">
    <property type="entry name" value="Glycosyltransferase_domain"/>
</dbReference>
<keyword evidence="1" id="KW-0808">Transferase</keyword>